<dbReference type="AlphaFoldDB" id="A0A1S8BCQ3"/>
<keyword evidence="1" id="KW-0732">Signal</keyword>
<dbReference type="Gene3D" id="3.40.50.150">
    <property type="entry name" value="Vaccinia Virus protein VP39"/>
    <property type="match status" value="1"/>
</dbReference>
<proteinExistence type="predicted"/>
<dbReference type="GO" id="GO:0008168">
    <property type="term" value="F:methyltransferase activity"/>
    <property type="evidence" value="ECO:0007669"/>
    <property type="project" value="TreeGrafter"/>
</dbReference>
<comment type="caution">
    <text evidence="2">The sequence shown here is derived from an EMBL/GenBank/DDBJ whole genome shotgun (WGS) entry which is preliminary data.</text>
</comment>
<evidence type="ECO:0000256" key="1">
    <source>
        <dbReference type="SAM" id="SignalP"/>
    </source>
</evidence>
<feature type="chain" id="PRO_5013363403" description="Methyltransferase domain-containing protein" evidence="1">
    <location>
        <begin position="24"/>
        <end position="333"/>
    </location>
</feature>
<gene>
    <name evidence="2" type="ORF">BK809_0003894</name>
</gene>
<evidence type="ECO:0008006" key="4">
    <source>
        <dbReference type="Google" id="ProtNLM"/>
    </source>
</evidence>
<name>A0A1S8BCQ3_9PEZI</name>
<evidence type="ECO:0000313" key="2">
    <source>
        <dbReference type="EMBL" id="OMP85225.1"/>
    </source>
</evidence>
<dbReference type="EMBL" id="MSZU01000084">
    <property type="protein sequence ID" value="OMP85225.1"/>
    <property type="molecule type" value="Genomic_DNA"/>
</dbReference>
<dbReference type="STRING" id="420778.A0A1S8BCQ3"/>
<dbReference type="SUPFAM" id="SSF53335">
    <property type="entry name" value="S-adenosyl-L-methionine-dependent methyltransferases"/>
    <property type="match status" value="1"/>
</dbReference>
<sequence length="333" mass="37522">MNRTLPNLWIVLLTPLLTRQSYSTSLASSVQDYKVEHGRRFHAYREGAYHFPNDDKEQDRLDMVHHMQMLAKGRKLFLAPLSAPPKRILDVGTGTGIWAIEAGDAYPDAEIIGNDLSPIQPHWGEFSLLPPLSTYPKPKTHSPQIDDAESDWPGDRPPFDLIHCRYLAGSIADWPRLMRRAYSATSPGGWAEFSDYEMQYRSDDASIPRDSAMTHLADSLVDGCSRIGRTVSPGPRLAAWMEDAGFVRVEARLCKLPVGAWARDPALKAIGAWNFVQTYEGLEAFVLAVFTRVLGWSAEEVGGFVKRCRREMERGDGHMYLPFYVAWGQRPEV</sequence>
<protein>
    <recommendedName>
        <fullName evidence="4">Methyltransferase domain-containing protein</fullName>
    </recommendedName>
</protein>
<reference evidence="2 3" key="1">
    <citation type="submission" date="2017-01" db="EMBL/GenBank/DDBJ databases">
        <title>Draft genome sequence of Diplodia seriata F98.1, a fungal species involved in grapevine trunk diseases.</title>
        <authorList>
            <person name="Robert-Siegwald G."/>
            <person name="Vallet J."/>
            <person name="Abou-Mansour E."/>
            <person name="Xu J."/>
            <person name="Rey P."/>
            <person name="Bertsch C."/>
            <person name="Rego C."/>
            <person name="Larignon P."/>
            <person name="Fontaine F."/>
            <person name="Lebrun M.-H."/>
        </authorList>
    </citation>
    <scope>NUCLEOTIDE SEQUENCE [LARGE SCALE GENOMIC DNA]</scope>
    <source>
        <strain evidence="2 3">F98.1</strain>
    </source>
</reference>
<dbReference type="Pfam" id="PF13489">
    <property type="entry name" value="Methyltransf_23"/>
    <property type="match status" value="1"/>
</dbReference>
<accession>A0A1S8BCQ3</accession>
<dbReference type="CDD" id="cd02440">
    <property type="entry name" value="AdoMet_MTases"/>
    <property type="match status" value="1"/>
</dbReference>
<organism evidence="2 3">
    <name type="scientific">Diplodia seriata</name>
    <dbReference type="NCBI Taxonomy" id="420778"/>
    <lineage>
        <taxon>Eukaryota</taxon>
        <taxon>Fungi</taxon>
        <taxon>Dikarya</taxon>
        <taxon>Ascomycota</taxon>
        <taxon>Pezizomycotina</taxon>
        <taxon>Dothideomycetes</taxon>
        <taxon>Dothideomycetes incertae sedis</taxon>
        <taxon>Botryosphaeriales</taxon>
        <taxon>Botryosphaeriaceae</taxon>
        <taxon>Diplodia</taxon>
    </lineage>
</organism>
<dbReference type="PANTHER" id="PTHR43591">
    <property type="entry name" value="METHYLTRANSFERASE"/>
    <property type="match status" value="1"/>
</dbReference>
<dbReference type="InterPro" id="IPR029063">
    <property type="entry name" value="SAM-dependent_MTases_sf"/>
</dbReference>
<dbReference type="OrthoDB" id="2013972at2759"/>
<evidence type="ECO:0000313" key="3">
    <source>
        <dbReference type="Proteomes" id="UP000190776"/>
    </source>
</evidence>
<feature type="signal peptide" evidence="1">
    <location>
        <begin position="1"/>
        <end position="23"/>
    </location>
</feature>
<dbReference type="Proteomes" id="UP000190776">
    <property type="component" value="Unassembled WGS sequence"/>
</dbReference>
<dbReference type="PANTHER" id="PTHR43591:SF10">
    <property type="entry name" value="ABC TRANSMEMBRANE TYPE-1 DOMAIN-CONTAINING PROTEIN-RELATED"/>
    <property type="match status" value="1"/>
</dbReference>